<sequence length="120" mass="13275">MVPECEHRSRAGGRADYSGGMDNDDVTVADAPEHHRYEARDASGALMGIATYRRTSDHITFLHTETMPEFQGRGVAGKVARQSLDDARAAGIKVRPACPYYIQYFEKHPEYSDLLEGVAS</sequence>
<dbReference type="PROSITE" id="PS51729">
    <property type="entry name" value="GNAT_YJDJ"/>
    <property type="match status" value="1"/>
</dbReference>
<name>A0ABN2ABI7_9ACTN</name>
<dbReference type="EMBL" id="BAAANC010000001">
    <property type="protein sequence ID" value="GAA1515729.1"/>
    <property type="molecule type" value="Genomic_DNA"/>
</dbReference>
<reference evidence="3 4" key="1">
    <citation type="journal article" date="2019" name="Int. J. Syst. Evol. Microbiol.">
        <title>The Global Catalogue of Microorganisms (GCM) 10K type strain sequencing project: providing services to taxonomists for standard genome sequencing and annotation.</title>
        <authorList>
            <consortium name="The Broad Institute Genomics Platform"/>
            <consortium name="The Broad Institute Genome Sequencing Center for Infectious Disease"/>
            <person name="Wu L."/>
            <person name="Ma J."/>
        </authorList>
    </citation>
    <scope>NUCLEOTIDE SEQUENCE [LARGE SCALE GENOMIC DNA]</scope>
    <source>
        <strain evidence="3 4">JCM 14303</strain>
    </source>
</reference>
<organism evidence="3 4">
    <name type="scientific">Kribbella lupini</name>
    <dbReference type="NCBI Taxonomy" id="291602"/>
    <lineage>
        <taxon>Bacteria</taxon>
        <taxon>Bacillati</taxon>
        <taxon>Actinomycetota</taxon>
        <taxon>Actinomycetes</taxon>
        <taxon>Propionibacteriales</taxon>
        <taxon>Kribbellaceae</taxon>
        <taxon>Kribbella</taxon>
    </lineage>
</organism>
<evidence type="ECO:0000259" key="2">
    <source>
        <dbReference type="PROSITE" id="PS51729"/>
    </source>
</evidence>
<dbReference type="SUPFAM" id="SSF55729">
    <property type="entry name" value="Acyl-CoA N-acyltransferases (Nat)"/>
    <property type="match status" value="1"/>
</dbReference>
<dbReference type="InterPro" id="IPR031165">
    <property type="entry name" value="GNAT_YJDJ"/>
</dbReference>
<dbReference type="Pfam" id="PF14542">
    <property type="entry name" value="Acetyltransf_CG"/>
    <property type="match status" value="1"/>
</dbReference>
<keyword evidence="4" id="KW-1185">Reference proteome</keyword>
<dbReference type="Proteomes" id="UP001500363">
    <property type="component" value="Unassembled WGS sequence"/>
</dbReference>
<proteinExistence type="predicted"/>
<dbReference type="PANTHER" id="PTHR31435">
    <property type="entry name" value="PROTEIN NATD1"/>
    <property type="match status" value="1"/>
</dbReference>
<feature type="domain" description="N-acetyltransferase" evidence="2">
    <location>
        <begin position="29"/>
        <end position="116"/>
    </location>
</feature>
<protein>
    <submittedName>
        <fullName evidence="3">GNAT family N-acetyltransferase</fullName>
    </submittedName>
</protein>
<accession>A0ABN2ABI7</accession>
<evidence type="ECO:0000313" key="4">
    <source>
        <dbReference type="Proteomes" id="UP001500363"/>
    </source>
</evidence>
<feature type="region of interest" description="Disordered" evidence="1">
    <location>
        <begin position="1"/>
        <end position="27"/>
    </location>
</feature>
<comment type="caution">
    <text evidence="3">The sequence shown here is derived from an EMBL/GenBank/DDBJ whole genome shotgun (WGS) entry which is preliminary data.</text>
</comment>
<gene>
    <name evidence="3" type="ORF">GCM10009741_12830</name>
</gene>
<dbReference type="PANTHER" id="PTHR31435:SF10">
    <property type="entry name" value="BSR4717 PROTEIN"/>
    <property type="match status" value="1"/>
</dbReference>
<evidence type="ECO:0000313" key="3">
    <source>
        <dbReference type="EMBL" id="GAA1515729.1"/>
    </source>
</evidence>
<dbReference type="Gene3D" id="3.40.630.30">
    <property type="match status" value="1"/>
</dbReference>
<dbReference type="InterPro" id="IPR045057">
    <property type="entry name" value="Gcn5-rel_NAT"/>
</dbReference>
<dbReference type="InterPro" id="IPR016181">
    <property type="entry name" value="Acyl_CoA_acyltransferase"/>
</dbReference>
<evidence type="ECO:0000256" key="1">
    <source>
        <dbReference type="SAM" id="MobiDB-lite"/>
    </source>
</evidence>